<protein>
    <submittedName>
        <fullName evidence="1">Uncharacterized protein</fullName>
    </submittedName>
</protein>
<gene>
    <name evidence="1" type="ORF">DQ393_02390</name>
</gene>
<name>A0A329YIE9_RHITR</name>
<dbReference type="Proteomes" id="UP000251205">
    <property type="component" value="Unassembled WGS sequence"/>
</dbReference>
<organism evidence="1 2">
    <name type="scientific">Rhizobium tropici</name>
    <dbReference type="NCBI Taxonomy" id="398"/>
    <lineage>
        <taxon>Bacteria</taxon>
        <taxon>Pseudomonadati</taxon>
        <taxon>Pseudomonadota</taxon>
        <taxon>Alphaproteobacteria</taxon>
        <taxon>Hyphomicrobiales</taxon>
        <taxon>Rhizobiaceae</taxon>
        <taxon>Rhizobium/Agrobacterium group</taxon>
        <taxon>Rhizobium</taxon>
    </lineage>
</organism>
<reference evidence="1 2" key="1">
    <citation type="submission" date="2018-06" db="EMBL/GenBank/DDBJ databases">
        <title>Whole Genome Sequence of an efficient microsymbiont, Rhizobium tropici.</title>
        <authorList>
            <person name="Srinivasan R."/>
            <person name="Singh H.V."/>
            <person name="Srivastava R."/>
            <person name="Kumari B."/>
            <person name="Radhakrishna A."/>
        </authorList>
    </citation>
    <scope>NUCLEOTIDE SEQUENCE [LARGE SCALE GENOMIC DNA]</scope>
    <source>
        <strain evidence="1 2">IGFRI Rhizo-19</strain>
    </source>
</reference>
<dbReference type="AlphaFoldDB" id="A0A329YIE9"/>
<sequence length="118" mass="13052">MAKFDRFNEQMLGQASLSPCPATFRMLRLAPHAIFPSPSFCAMSSRLESLIEALGAAGNSRLLGWEITSLLMKTLTAVRVFIHCISGEKPRRKFTPAVNRSETSLVPPIEILILQPKP</sequence>
<evidence type="ECO:0000313" key="1">
    <source>
        <dbReference type="EMBL" id="RAX43147.1"/>
    </source>
</evidence>
<comment type="caution">
    <text evidence="1">The sequence shown here is derived from an EMBL/GenBank/DDBJ whole genome shotgun (WGS) entry which is preliminary data.</text>
</comment>
<dbReference type="EMBL" id="QMKK01000018">
    <property type="protein sequence ID" value="RAX43147.1"/>
    <property type="molecule type" value="Genomic_DNA"/>
</dbReference>
<proteinExistence type="predicted"/>
<accession>A0A329YIE9</accession>
<evidence type="ECO:0000313" key="2">
    <source>
        <dbReference type="Proteomes" id="UP000251205"/>
    </source>
</evidence>